<feature type="transmembrane region" description="Helical" evidence="1">
    <location>
        <begin position="632"/>
        <end position="649"/>
    </location>
</feature>
<accession>A0AAD0S3A9</accession>
<keyword evidence="1" id="KW-0812">Transmembrane</keyword>
<organism evidence="2 3">
    <name type="scientific">Pseudoalteromonas lipolytica</name>
    <dbReference type="NCBI Taxonomy" id="570156"/>
    <lineage>
        <taxon>Bacteria</taxon>
        <taxon>Pseudomonadati</taxon>
        <taxon>Pseudomonadota</taxon>
        <taxon>Gammaproteobacteria</taxon>
        <taxon>Alteromonadales</taxon>
        <taxon>Pseudoalteromonadaceae</taxon>
        <taxon>Pseudoalteromonas</taxon>
    </lineage>
</organism>
<feature type="transmembrane region" description="Helical" evidence="1">
    <location>
        <begin position="599"/>
        <end position="620"/>
    </location>
</feature>
<gene>
    <name evidence="2" type="ORF">D0907_16575</name>
</gene>
<feature type="transmembrane region" description="Helical" evidence="1">
    <location>
        <begin position="356"/>
        <end position="375"/>
    </location>
</feature>
<dbReference type="Gene3D" id="1.20.1640.10">
    <property type="entry name" value="Multidrug efflux transporter AcrB transmembrane domain"/>
    <property type="match status" value="1"/>
</dbReference>
<keyword evidence="2" id="KW-0614">Plasmid</keyword>
<dbReference type="SUPFAM" id="SSF82866">
    <property type="entry name" value="Multidrug efflux transporter AcrB transmembrane domain"/>
    <property type="match status" value="2"/>
</dbReference>
<dbReference type="InterPro" id="IPR050545">
    <property type="entry name" value="Mycobact_MmpL"/>
</dbReference>
<feature type="transmembrane region" description="Helical" evidence="1">
    <location>
        <begin position="292"/>
        <end position="310"/>
    </location>
</feature>
<reference evidence="2 3" key="1">
    <citation type="submission" date="2018-08" db="EMBL/GenBank/DDBJ databases">
        <title>Draft genome sequence of Pseudoalteromonas donghaensis HJ51.</title>
        <authorList>
            <person name="Oh J."/>
            <person name="Roh D."/>
        </authorList>
    </citation>
    <scope>NUCLEOTIDE SEQUENCE [LARGE SCALE GENOMIC DNA]</scope>
    <source>
        <strain evidence="2 3">HJ51</strain>
        <plasmid evidence="2 3">unnamed1</plasmid>
    </source>
</reference>
<dbReference type="KEGG" id="pdj:D0907_16575"/>
<dbReference type="GeneID" id="99507097"/>
<dbReference type="PANTHER" id="PTHR33406:SF13">
    <property type="entry name" value="MEMBRANE PROTEIN YDFJ"/>
    <property type="match status" value="1"/>
</dbReference>
<name>A0AAD0S3A9_9GAMM</name>
<geneLocation type="plasmid" evidence="2 3">
    <name>unnamed1</name>
</geneLocation>
<dbReference type="RefSeq" id="WP_118844843.1">
    <property type="nucleotide sequence ID" value="NZ_CP032091.1"/>
</dbReference>
<dbReference type="EMBL" id="CP032091">
    <property type="protein sequence ID" value="AXV66943.1"/>
    <property type="molecule type" value="Genomic_DNA"/>
</dbReference>
<protein>
    <submittedName>
        <fullName evidence="2">Transporter</fullName>
    </submittedName>
</protein>
<evidence type="ECO:0000256" key="1">
    <source>
        <dbReference type="SAM" id="Phobius"/>
    </source>
</evidence>
<evidence type="ECO:0000313" key="3">
    <source>
        <dbReference type="Proteomes" id="UP000264605"/>
    </source>
</evidence>
<dbReference type="AlphaFoldDB" id="A0AAD0S3A9"/>
<sequence>MKVWGVTLGWLTVMASLLVAVFVIKQPALNNDILALLPQSEPRLQQLETHFFASNKQQLSFSFSGENKEQAYDEMVAWLAKKNITPRFSVPKVEQLATFYSQYAGNLLTPSYQHALTDASRFQHYYFSQLSKVADPFVSSTINLDPSLSTAEFLTSVITQLQQFEMSDGRISIRHLDNDYLMLFVHAADNAFSIDQAVALNDDVLAQLAQLHTNYPHTSIHYSGALFHTAENAQQAKFEMTLFGTLSLIALIIMVVWVFRSFNALWLASVTVISAALGGSIALAIFFSEIHVLTLVFAVTLIGIAIDYAFHSMLDLTTHKNGFSRGLKLALLLSLVTTILGYASLFFSPVQLLTQVGVFVVAGLITAWLTTRLLLPSWQARLTISVEAGKFAEKLSALLKSIHRQKVAIILLLLVSLSVFSLLKPPVLNDDVKLLNASPQVLMNNEALHMSLLGKDNGQIMIMFAENAEQLLLKQEALKVKIKQQGGQALMLSDLVPSASTQQKNNNEMRVHHASLDVVTQLTGSPLVLSDSILTLDAALNSPLGPLIANQVILNNEFAASWFMVTGIDKTQLAEWARAESELLVYDKVAMITAGLEDYSHSLLVTIAIAITFAMLLFALKFGFKVAYQQGLILGLTLAAVLLLCSAIQTQLSIFNLLGCLLILALAIDYLVFYQINKLTPINVLAISLSAASSMWVFGMLAVSKTPAIFSFGLTVLVGLICIYLLAPLCVALPNNKEK</sequence>
<evidence type="ECO:0000313" key="2">
    <source>
        <dbReference type="EMBL" id="AXV66943.1"/>
    </source>
</evidence>
<dbReference type="PANTHER" id="PTHR33406">
    <property type="entry name" value="MEMBRANE PROTEIN MJ1562-RELATED"/>
    <property type="match status" value="1"/>
</dbReference>
<feature type="transmembrane region" description="Helical" evidence="1">
    <location>
        <begin position="330"/>
        <end position="350"/>
    </location>
</feature>
<proteinExistence type="predicted"/>
<feature type="transmembrane region" description="Helical" evidence="1">
    <location>
        <begin position="684"/>
        <end position="703"/>
    </location>
</feature>
<dbReference type="Proteomes" id="UP000264605">
    <property type="component" value="Plasmid unnamed1"/>
</dbReference>
<keyword evidence="1" id="KW-0472">Membrane</keyword>
<feature type="transmembrane region" description="Helical" evidence="1">
    <location>
        <begin position="266"/>
        <end position="286"/>
    </location>
</feature>
<feature type="transmembrane region" description="Helical" evidence="1">
    <location>
        <begin position="655"/>
        <end position="672"/>
    </location>
</feature>
<feature type="transmembrane region" description="Helical" evidence="1">
    <location>
        <begin position="407"/>
        <end position="423"/>
    </location>
</feature>
<feature type="transmembrane region" description="Helical" evidence="1">
    <location>
        <begin position="240"/>
        <end position="259"/>
    </location>
</feature>
<dbReference type="GO" id="GO:0005886">
    <property type="term" value="C:plasma membrane"/>
    <property type="evidence" value="ECO:0007669"/>
    <property type="project" value="TreeGrafter"/>
</dbReference>
<feature type="transmembrane region" description="Helical" evidence="1">
    <location>
        <begin position="709"/>
        <end position="733"/>
    </location>
</feature>
<keyword evidence="1" id="KW-1133">Transmembrane helix</keyword>